<evidence type="ECO:0000313" key="3">
    <source>
        <dbReference type="Proteomes" id="UP000595332"/>
    </source>
</evidence>
<keyword evidence="1" id="KW-1133">Transmembrane helix</keyword>
<dbReference type="KEGG" id="njp:NEJAP_3246"/>
<accession>A0A7R6SWY3</accession>
<dbReference type="EMBL" id="AP014546">
    <property type="protein sequence ID" value="BBB31184.1"/>
    <property type="molecule type" value="Genomic_DNA"/>
</dbReference>
<dbReference type="Proteomes" id="UP000595332">
    <property type="component" value="Chromosome"/>
</dbReference>
<dbReference type="RefSeq" id="WP_201348303.1">
    <property type="nucleotide sequence ID" value="NZ_AP014546.1"/>
</dbReference>
<dbReference type="AlphaFoldDB" id="A0A7R6SWY3"/>
<feature type="transmembrane region" description="Helical" evidence="1">
    <location>
        <begin position="78"/>
        <end position="99"/>
    </location>
</feature>
<proteinExistence type="predicted"/>
<sequence>MSENNWGQGKNKEYWNDFQYWMHLHIGKLGEVSLKHRSAILLISVLMFLIDPNAEITFGDASFVGFGISVTPPQTVSIGLFLFWLLLYKLTAFWVSVLLENGTDTKRALDKALHKKDPAYLIGEHNPEDENAIIKDDADLIVTRWARKRFLWEFALPNLIAFFIIVRYLSVLFC</sequence>
<organism evidence="2 3">
    <name type="scientific">Neptunomonas japonica JAMM 1380</name>
    <dbReference type="NCBI Taxonomy" id="1441457"/>
    <lineage>
        <taxon>Bacteria</taxon>
        <taxon>Pseudomonadati</taxon>
        <taxon>Pseudomonadota</taxon>
        <taxon>Gammaproteobacteria</taxon>
        <taxon>Oceanospirillales</taxon>
        <taxon>Oceanospirillaceae</taxon>
        <taxon>Neptunomonas</taxon>
    </lineage>
</organism>
<evidence type="ECO:0000313" key="2">
    <source>
        <dbReference type="EMBL" id="BBB31184.1"/>
    </source>
</evidence>
<feature type="transmembrane region" description="Helical" evidence="1">
    <location>
        <begin position="150"/>
        <end position="169"/>
    </location>
</feature>
<evidence type="ECO:0000256" key="1">
    <source>
        <dbReference type="SAM" id="Phobius"/>
    </source>
</evidence>
<feature type="transmembrane region" description="Helical" evidence="1">
    <location>
        <begin position="38"/>
        <end position="58"/>
    </location>
</feature>
<reference evidence="2 3" key="1">
    <citation type="journal article" date="2008" name="Int. J. Syst. Evol. Microbiol.">
        <title>Neptunomonas japonica sp. nov., an Osedax japonicus symbiont-like bacterium isolated from sediment adjacent to sperm whale carcasses off Kagoshima, Japan.</title>
        <authorList>
            <person name="Miyazaki M."/>
            <person name="Nogi Y."/>
            <person name="Fujiwara Y."/>
            <person name="Kawato M."/>
            <person name="Kubokawa K."/>
            <person name="Horikoshi K."/>
        </authorList>
    </citation>
    <scope>NUCLEOTIDE SEQUENCE [LARGE SCALE GENOMIC DNA]</scope>
    <source>
        <strain evidence="2 3">JAMM 1380</strain>
    </source>
</reference>
<name>A0A7R6SWY3_9GAMM</name>
<keyword evidence="1" id="KW-0472">Membrane</keyword>
<gene>
    <name evidence="2" type="ORF">NEJAP_3246</name>
</gene>
<keyword evidence="1" id="KW-0812">Transmembrane</keyword>
<protein>
    <submittedName>
        <fullName evidence="2">Uncharacterized protein</fullName>
    </submittedName>
</protein>
<keyword evidence="3" id="KW-1185">Reference proteome</keyword>